<gene>
    <name evidence="1" type="ORF">BDQ12DRAFT_682240</name>
</gene>
<sequence length="91" mass="10141">MPFNLATGYIHDLLASREMHRPYLGLTLEVASSVFEGRALTLITSNESRQGHSSGQLLHDHHHELLTTHHLECVLSSGYCILDLSGDDMRS</sequence>
<name>A0A5C3M2U3_9AGAR</name>
<protein>
    <submittedName>
        <fullName evidence="1">Uncharacterized protein</fullName>
    </submittedName>
</protein>
<dbReference type="Proteomes" id="UP000308652">
    <property type="component" value="Unassembled WGS sequence"/>
</dbReference>
<evidence type="ECO:0000313" key="2">
    <source>
        <dbReference type="Proteomes" id="UP000308652"/>
    </source>
</evidence>
<accession>A0A5C3M2U3</accession>
<proteinExistence type="predicted"/>
<dbReference type="AlphaFoldDB" id="A0A5C3M2U3"/>
<dbReference type="EMBL" id="ML213600">
    <property type="protein sequence ID" value="TFK39147.1"/>
    <property type="molecule type" value="Genomic_DNA"/>
</dbReference>
<reference evidence="1 2" key="1">
    <citation type="journal article" date="2019" name="Nat. Ecol. Evol.">
        <title>Megaphylogeny resolves global patterns of mushroom evolution.</title>
        <authorList>
            <person name="Varga T."/>
            <person name="Krizsan K."/>
            <person name="Foldi C."/>
            <person name="Dima B."/>
            <person name="Sanchez-Garcia M."/>
            <person name="Sanchez-Ramirez S."/>
            <person name="Szollosi G.J."/>
            <person name="Szarkandi J.G."/>
            <person name="Papp V."/>
            <person name="Albert L."/>
            <person name="Andreopoulos W."/>
            <person name="Angelini C."/>
            <person name="Antonin V."/>
            <person name="Barry K.W."/>
            <person name="Bougher N.L."/>
            <person name="Buchanan P."/>
            <person name="Buyck B."/>
            <person name="Bense V."/>
            <person name="Catcheside P."/>
            <person name="Chovatia M."/>
            <person name="Cooper J."/>
            <person name="Damon W."/>
            <person name="Desjardin D."/>
            <person name="Finy P."/>
            <person name="Geml J."/>
            <person name="Haridas S."/>
            <person name="Hughes K."/>
            <person name="Justo A."/>
            <person name="Karasinski D."/>
            <person name="Kautmanova I."/>
            <person name="Kiss B."/>
            <person name="Kocsube S."/>
            <person name="Kotiranta H."/>
            <person name="LaButti K.M."/>
            <person name="Lechner B.E."/>
            <person name="Liimatainen K."/>
            <person name="Lipzen A."/>
            <person name="Lukacs Z."/>
            <person name="Mihaltcheva S."/>
            <person name="Morgado L.N."/>
            <person name="Niskanen T."/>
            <person name="Noordeloos M.E."/>
            <person name="Ohm R.A."/>
            <person name="Ortiz-Santana B."/>
            <person name="Ovrebo C."/>
            <person name="Racz N."/>
            <person name="Riley R."/>
            <person name="Savchenko A."/>
            <person name="Shiryaev A."/>
            <person name="Soop K."/>
            <person name="Spirin V."/>
            <person name="Szebenyi C."/>
            <person name="Tomsovsky M."/>
            <person name="Tulloss R.E."/>
            <person name="Uehling J."/>
            <person name="Grigoriev I.V."/>
            <person name="Vagvolgyi C."/>
            <person name="Papp T."/>
            <person name="Martin F.M."/>
            <person name="Miettinen O."/>
            <person name="Hibbett D.S."/>
            <person name="Nagy L.G."/>
        </authorList>
    </citation>
    <scope>NUCLEOTIDE SEQUENCE [LARGE SCALE GENOMIC DNA]</scope>
    <source>
        <strain evidence="1 2">CBS 166.37</strain>
    </source>
</reference>
<evidence type="ECO:0000313" key="1">
    <source>
        <dbReference type="EMBL" id="TFK39147.1"/>
    </source>
</evidence>
<keyword evidence="2" id="KW-1185">Reference proteome</keyword>
<organism evidence="1 2">
    <name type="scientific">Crucibulum laeve</name>
    <dbReference type="NCBI Taxonomy" id="68775"/>
    <lineage>
        <taxon>Eukaryota</taxon>
        <taxon>Fungi</taxon>
        <taxon>Dikarya</taxon>
        <taxon>Basidiomycota</taxon>
        <taxon>Agaricomycotina</taxon>
        <taxon>Agaricomycetes</taxon>
        <taxon>Agaricomycetidae</taxon>
        <taxon>Agaricales</taxon>
        <taxon>Agaricineae</taxon>
        <taxon>Nidulariaceae</taxon>
        <taxon>Crucibulum</taxon>
    </lineage>
</organism>